<dbReference type="EMBL" id="JAAJBT010000001">
    <property type="protein sequence ID" value="NHM00989.1"/>
    <property type="molecule type" value="Genomic_DNA"/>
</dbReference>
<name>A0ABX0I5B2_9FLAO</name>
<feature type="domain" description="AB hydrolase-1" evidence="1">
    <location>
        <begin position="66"/>
        <end position="186"/>
    </location>
</feature>
<sequence>MSKKMLVFVLFCGYLVFCQSCMKMRMSPKKTTKYFSESNTTFKDISYKISEIHQIHYIETGDSTKPTLFFLHGSPGSWDAYKTYLSDLDLQKKYRLIAIDRPGFGYSNFGEAEDLETQANLILPFIQSKNNNQPITLIGHSMGGPVVVKLATKKPELFKNLVILAGAVDPKAENPEKWRPVLMSKPIKYLIPGAFRPSNEELWWLKEDLKILQPDLNKITSNVIIIHGTEDSLVPYSNVAFMEKEFINAQKIETIPIEKADHFIPWSHYEIIKKRLMRLEN</sequence>
<dbReference type="Pfam" id="PF00561">
    <property type="entry name" value="Abhydrolase_1"/>
    <property type="match status" value="1"/>
</dbReference>
<reference evidence="2 3" key="1">
    <citation type="submission" date="2020-02" db="EMBL/GenBank/DDBJ databases">
        <authorList>
            <person name="Chen W.-M."/>
        </authorList>
    </citation>
    <scope>NUCLEOTIDE SEQUENCE [LARGE SCALE GENOMIC DNA]</scope>
    <source>
        <strain evidence="2 3">KDG-16</strain>
    </source>
</reference>
<dbReference type="InterPro" id="IPR000073">
    <property type="entry name" value="AB_hydrolase_1"/>
</dbReference>
<dbReference type="InterPro" id="IPR029058">
    <property type="entry name" value="AB_hydrolase_fold"/>
</dbReference>
<dbReference type="SUPFAM" id="SSF53474">
    <property type="entry name" value="alpha/beta-Hydrolases"/>
    <property type="match status" value="1"/>
</dbReference>
<organism evidence="2 3">
    <name type="scientific">Flavobacterium difficile</name>
    <dbReference type="NCBI Taxonomy" id="2709659"/>
    <lineage>
        <taxon>Bacteria</taxon>
        <taxon>Pseudomonadati</taxon>
        <taxon>Bacteroidota</taxon>
        <taxon>Flavobacteriia</taxon>
        <taxon>Flavobacteriales</taxon>
        <taxon>Flavobacteriaceae</taxon>
        <taxon>Flavobacterium</taxon>
    </lineage>
</organism>
<dbReference type="PANTHER" id="PTHR43798">
    <property type="entry name" value="MONOACYLGLYCEROL LIPASE"/>
    <property type="match status" value="1"/>
</dbReference>
<evidence type="ECO:0000313" key="2">
    <source>
        <dbReference type="EMBL" id="NHM00989.1"/>
    </source>
</evidence>
<dbReference type="GO" id="GO:0016787">
    <property type="term" value="F:hydrolase activity"/>
    <property type="evidence" value="ECO:0007669"/>
    <property type="project" value="UniProtKB-KW"/>
</dbReference>
<accession>A0ABX0I5B2</accession>
<evidence type="ECO:0000259" key="1">
    <source>
        <dbReference type="Pfam" id="PF00561"/>
    </source>
</evidence>
<keyword evidence="3" id="KW-1185">Reference proteome</keyword>
<dbReference type="PRINTS" id="PR00111">
    <property type="entry name" value="ABHYDROLASE"/>
</dbReference>
<gene>
    <name evidence="2" type="ORF">G4D72_02570</name>
</gene>
<proteinExistence type="predicted"/>
<dbReference type="Proteomes" id="UP000800984">
    <property type="component" value="Unassembled WGS sequence"/>
</dbReference>
<dbReference type="RefSeq" id="WP_166076019.1">
    <property type="nucleotide sequence ID" value="NZ_JAAJBT010000001.1"/>
</dbReference>
<dbReference type="Gene3D" id="3.40.50.1820">
    <property type="entry name" value="alpha/beta hydrolase"/>
    <property type="match status" value="1"/>
</dbReference>
<protein>
    <submittedName>
        <fullName evidence="2">Alpha/beta hydrolase</fullName>
    </submittedName>
</protein>
<evidence type="ECO:0000313" key="3">
    <source>
        <dbReference type="Proteomes" id="UP000800984"/>
    </source>
</evidence>
<dbReference type="InterPro" id="IPR050266">
    <property type="entry name" value="AB_hydrolase_sf"/>
</dbReference>
<keyword evidence="2" id="KW-0378">Hydrolase</keyword>
<comment type="caution">
    <text evidence="2">The sequence shown here is derived from an EMBL/GenBank/DDBJ whole genome shotgun (WGS) entry which is preliminary data.</text>
</comment>
<dbReference type="PANTHER" id="PTHR43798:SF33">
    <property type="entry name" value="HYDROLASE, PUTATIVE (AFU_ORTHOLOGUE AFUA_2G14860)-RELATED"/>
    <property type="match status" value="1"/>
</dbReference>